<keyword evidence="12" id="KW-0813">Transport</keyword>
<evidence type="ECO:0000256" key="7">
    <source>
        <dbReference type="ARBA" id="ARBA00023065"/>
    </source>
</evidence>
<evidence type="ECO:0000256" key="2">
    <source>
        <dbReference type="ARBA" id="ARBA00022475"/>
    </source>
</evidence>
<keyword evidence="2 12" id="KW-1003">Cell membrane</keyword>
<keyword evidence="12" id="KW-0479">Metal-binding</keyword>
<feature type="binding site" evidence="12">
    <location>
        <position position="73"/>
    </location>
    <ligand>
        <name>Na(+)</name>
        <dbReference type="ChEBI" id="CHEBI:29101"/>
        <note>structural</note>
    </ligand>
</feature>
<keyword evidence="4 12" id="KW-0812">Transmembrane</keyword>
<feature type="binding site" evidence="12">
    <location>
        <position position="76"/>
    </location>
    <ligand>
        <name>Na(+)</name>
        <dbReference type="ChEBI" id="CHEBI:29101"/>
        <note>structural</note>
    </ligand>
</feature>
<evidence type="ECO:0000256" key="10">
    <source>
        <dbReference type="ARBA" id="ARBA00035120"/>
    </source>
</evidence>
<gene>
    <name evidence="12" type="primary">fluC</name>
    <name evidence="12" type="synonym">crcB</name>
    <name evidence="13" type="ORF">SAMN04488075_2128</name>
</gene>
<dbReference type="PANTHER" id="PTHR28259">
    <property type="entry name" value="FLUORIDE EXPORT PROTEIN 1-RELATED"/>
    <property type="match status" value="1"/>
</dbReference>
<comment type="subcellular location">
    <subcellularLocation>
        <location evidence="1 12">Cell membrane</location>
        <topology evidence="1 12">Multi-pass membrane protein</topology>
    </subcellularLocation>
</comment>
<accession>A0A1H6MC65</accession>
<dbReference type="EMBL" id="FNXG01000003">
    <property type="protein sequence ID" value="SEH99122.1"/>
    <property type="molecule type" value="Genomic_DNA"/>
</dbReference>
<keyword evidence="7 12" id="KW-0406">Ion transport</keyword>
<dbReference type="Proteomes" id="UP000199125">
    <property type="component" value="Unassembled WGS sequence"/>
</dbReference>
<dbReference type="AlphaFoldDB" id="A0A1H6MC65"/>
<comment type="activity regulation">
    <text evidence="12">Na(+) is not transported, but it plays an essential structural role and its presence is essential for fluoride channel function.</text>
</comment>
<evidence type="ECO:0000256" key="11">
    <source>
        <dbReference type="ARBA" id="ARBA00035585"/>
    </source>
</evidence>
<dbReference type="GO" id="GO:0005886">
    <property type="term" value="C:plasma membrane"/>
    <property type="evidence" value="ECO:0007669"/>
    <property type="project" value="UniProtKB-SubCell"/>
</dbReference>
<dbReference type="OrthoDB" id="9806299at2"/>
<keyword evidence="3" id="KW-0997">Cell inner membrane</keyword>
<evidence type="ECO:0000313" key="14">
    <source>
        <dbReference type="Proteomes" id="UP000199125"/>
    </source>
</evidence>
<dbReference type="STRING" id="65735.SAMN04488075_2128"/>
<dbReference type="InterPro" id="IPR003691">
    <property type="entry name" value="FluC"/>
</dbReference>
<dbReference type="GO" id="GO:0140114">
    <property type="term" value="P:cellular detoxification of fluoride"/>
    <property type="evidence" value="ECO:0007669"/>
    <property type="project" value="UniProtKB-UniRule"/>
</dbReference>
<evidence type="ECO:0000256" key="8">
    <source>
        <dbReference type="ARBA" id="ARBA00023136"/>
    </source>
</evidence>
<keyword evidence="8 12" id="KW-0472">Membrane</keyword>
<feature type="transmembrane region" description="Helical" evidence="12">
    <location>
        <begin position="95"/>
        <end position="118"/>
    </location>
</feature>
<dbReference type="RefSeq" id="WP_090848041.1">
    <property type="nucleotide sequence ID" value="NZ_FNXG01000003.1"/>
</dbReference>
<keyword evidence="14" id="KW-1185">Reference proteome</keyword>
<name>A0A1H6MC65_9RHOB</name>
<evidence type="ECO:0000256" key="6">
    <source>
        <dbReference type="ARBA" id="ARBA00023053"/>
    </source>
</evidence>
<feature type="transmembrane region" description="Helical" evidence="12">
    <location>
        <begin position="63"/>
        <end position="83"/>
    </location>
</feature>
<evidence type="ECO:0000256" key="3">
    <source>
        <dbReference type="ARBA" id="ARBA00022519"/>
    </source>
</evidence>
<keyword evidence="6 12" id="KW-0915">Sodium</keyword>
<comment type="catalytic activity">
    <reaction evidence="11">
        <text>fluoride(in) = fluoride(out)</text>
        <dbReference type="Rhea" id="RHEA:76159"/>
        <dbReference type="ChEBI" id="CHEBI:17051"/>
    </reaction>
    <physiologicalReaction direction="left-to-right" evidence="11">
        <dbReference type="Rhea" id="RHEA:76160"/>
    </physiologicalReaction>
</comment>
<evidence type="ECO:0000256" key="5">
    <source>
        <dbReference type="ARBA" id="ARBA00022989"/>
    </source>
</evidence>
<keyword evidence="5 12" id="KW-1133">Transmembrane helix</keyword>
<feature type="transmembrane region" description="Helical" evidence="12">
    <location>
        <begin position="34"/>
        <end position="56"/>
    </location>
</feature>
<comment type="function">
    <text evidence="12">Fluoride-specific ion channel. Important for reducing fluoride concentration in the cell, thus reducing its toxicity.</text>
</comment>
<dbReference type="HAMAP" id="MF_00454">
    <property type="entry name" value="FluC"/>
    <property type="match status" value="1"/>
</dbReference>
<evidence type="ECO:0000313" key="13">
    <source>
        <dbReference type="EMBL" id="SEH99122.1"/>
    </source>
</evidence>
<dbReference type="Pfam" id="PF02537">
    <property type="entry name" value="CRCB"/>
    <property type="match status" value="1"/>
</dbReference>
<keyword evidence="9 12" id="KW-0407">Ion channel</keyword>
<proteinExistence type="inferred from homology"/>
<organism evidence="13 14">
    <name type="scientific">Paracoccus alkenifer</name>
    <dbReference type="NCBI Taxonomy" id="65735"/>
    <lineage>
        <taxon>Bacteria</taxon>
        <taxon>Pseudomonadati</taxon>
        <taxon>Pseudomonadota</taxon>
        <taxon>Alphaproteobacteria</taxon>
        <taxon>Rhodobacterales</taxon>
        <taxon>Paracoccaceae</taxon>
        <taxon>Paracoccus</taxon>
    </lineage>
</organism>
<dbReference type="GO" id="GO:0062054">
    <property type="term" value="F:fluoride channel activity"/>
    <property type="evidence" value="ECO:0007669"/>
    <property type="project" value="UniProtKB-UniRule"/>
</dbReference>
<dbReference type="NCBIfam" id="NF010805">
    <property type="entry name" value="PRK14209.1"/>
    <property type="match status" value="1"/>
</dbReference>
<sequence length="124" mass="12091">MMHPVLQVALGGAVGAVARHGVNIGAGRLFGPGIPAGTLAVNVAGSFLMGLLVVVLAGRGNALAPLLMTGALGGFTTFSAFSLDAVTLWQRGQGAVALAYVAASVGLSLAALLAGLTLGQKVLA</sequence>
<evidence type="ECO:0000256" key="4">
    <source>
        <dbReference type="ARBA" id="ARBA00022692"/>
    </source>
</evidence>
<protein>
    <recommendedName>
        <fullName evidence="12">Fluoride-specific ion channel FluC</fullName>
    </recommendedName>
</protein>
<reference evidence="14" key="1">
    <citation type="submission" date="2016-10" db="EMBL/GenBank/DDBJ databases">
        <authorList>
            <person name="Varghese N."/>
            <person name="Submissions S."/>
        </authorList>
    </citation>
    <scope>NUCLEOTIDE SEQUENCE [LARGE SCALE GENOMIC DNA]</scope>
    <source>
        <strain evidence="14">DSM 11593</strain>
    </source>
</reference>
<evidence type="ECO:0000256" key="12">
    <source>
        <dbReference type="HAMAP-Rule" id="MF_00454"/>
    </source>
</evidence>
<evidence type="ECO:0000256" key="1">
    <source>
        <dbReference type="ARBA" id="ARBA00004651"/>
    </source>
</evidence>
<dbReference type="PANTHER" id="PTHR28259:SF1">
    <property type="entry name" value="FLUORIDE EXPORT PROTEIN 1-RELATED"/>
    <property type="match status" value="1"/>
</dbReference>
<evidence type="ECO:0000256" key="9">
    <source>
        <dbReference type="ARBA" id="ARBA00023303"/>
    </source>
</evidence>
<dbReference type="GO" id="GO:0046872">
    <property type="term" value="F:metal ion binding"/>
    <property type="evidence" value="ECO:0007669"/>
    <property type="project" value="UniProtKB-KW"/>
</dbReference>
<comment type="similarity">
    <text evidence="10 12">Belongs to the fluoride channel Fluc/FEX (TC 1.A.43) family.</text>
</comment>